<dbReference type="AlphaFoldDB" id="A0A6D2K0K1"/>
<evidence type="ECO:0000313" key="3">
    <source>
        <dbReference type="Proteomes" id="UP000467841"/>
    </source>
</evidence>
<evidence type="ECO:0000313" key="2">
    <source>
        <dbReference type="EMBL" id="CAA7045146.1"/>
    </source>
</evidence>
<feature type="compositionally biased region" description="Basic and acidic residues" evidence="1">
    <location>
        <begin position="178"/>
        <end position="187"/>
    </location>
</feature>
<evidence type="ECO:0000256" key="1">
    <source>
        <dbReference type="SAM" id="MobiDB-lite"/>
    </source>
</evidence>
<proteinExistence type="predicted"/>
<feature type="compositionally biased region" description="Basic residues" evidence="1">
    <location>
        <begin position="167"/>
        <end position="177"/>
    </location>
</feature>
<keyword evidence="3" id="KW-1185">Reference proteome</keyword>
<sequence length="296" mass="32407">MDFIKTSSLRALIELTFQRNWNGFIWMSRKGVIAKRVKAAPDGHIENQRRTRRPAGRGTNVPRSAKTVRPTEVSAKVPSHRPITHHDPGNIVPRSAKQRHATPRTTKRASRETSLAAAQLVPRTTADASVRAGKNVPRPAEKPSAKFIRPTKPADRETSGPTVPTRPKTRLSGRPSRRPSERRGRPEAVFEAQSAQFKPKAGADLARLVCNLVLVFDTRLLLLTCALAESGIGKGRPDPGITRVSLVGDGKRVGSRLLDHGRVKNRCESPVRVTVCFPGADITVRGDPCMIEADTT</sequence>
<comment type="caution">
    <text evidence="2">The sequence shown here is derived from an EMBL/GenBank/DDBJ whole genome shotgun (WGS) entry which is preliminary data.</text>
</comment>
<dbReference type="Proteomes" id="UP000467841">
    <property type="component" value="Unassembled WGS sequence"/>
</dbReference>
<feature type="region of interest" description="Disordered" evidence="1">
    <location>
        <begin position="43"/>
        <end position="187"/>
    </location>
</feature>
<organism evidence="2 3">
    <name type="scientific">Microthlaspi erraticum</name>
    <dbReference type="NCBI Taxonomy" id="1685480"/>
    <lineage>
        <taxon>Eukaryota</taxon>
        <taxon>Viridiplantae</taxon>
        <taxon>Streptophyta</taxon>
        <taxon>Embryophyta</taxon>
        <taxon>Tracheophyta</taxon>
        <taxon>Spermatophyta</taxon>
        <taxon>Magnoliopsida</taxon>
        <taxon>eudicotyledons</taxon>
        <taxon>Gunneridae</taxon>
        <taxon>Pentapetalae</taxon>
        <taxon>rosids</taxon>
        <taxon>malvids</taxon>
        <taxon>Brassicales</taxon>
        <taxon>Brassicaceae</taxon>
        <taxon>Coluteocarpeae</taxon>
        <taxon>Microthlaspi</taxon>
    </lineage>
</organism>
<feature type="compositionally biased region" description="Basic residues" evidence="1">
    <location>
        <begin position="96"/>
        <end position="108"/>
    </location>
</feature>
<accession>A0A6D2K0K1</accession>
<dbReference type="EMBL" id="CACVBM020001317">
    <property type="protein sequence ID" value="CAA7045146.1"/>
    <property type="molecule type" value="Genomic_DNA"/>
</dbReference>
<protein>
    <submittedName>
        <fullName evidence="2">Uncharacterized protein</fullName>
    </submittedName>
</protein>
<name>A0A6D2K0K1_9BRAS</name>
<reference evidence="2" key="1">
    <citation type="submission" date="2020-01" db="EMBL/GenBank/DDBJ databases">
        <authorList>
            <person name="Mishra B."/>
        </authorList>
    </citation>
    <scope>NUCLEOTIDE SEQUENCE [LARGE SCALE GENOMIC DNA]</scope>
</reference>
<gene>
    <name evidence="2" type="ORF">MERR_LOCUS32381</name>
</gene>